<evidence type="ECO:0000256" key="3">
    <source>
        <dbReference type="ARBA" id="ARBA00013109"/>
    </source>
</evidence>
<evidence type="ECO:0000256" key="10">
    <source>
        <dbReference type="SAM" id="MobiDB-lite"/>
    </source>
</evidence>
<dbReference type="Proteomes" id="UP001597492">
    <property type="component" value="Unassembled WGS sequence"/>
</dbReference>
<dbReference type="InterPro" id="IPR036108">
    <property type="entry name" value="4pyrrol_syn_uPrphyn_synt_sf"/>
</dbReference>
<dbReference type="PANTHER" id="PTHR38042">
    <property type="entry name" value="UROPORPHYRINOGEN-III SYNTHASE, CHLOROPLASTIC"/>
    <property type="match status" value="1"/>
</dbReference>
<name>A0ABW5UZ37_9MICO</name>
<keyword evidence="5 9" id="KW-0627">Porphyrin biosynthesis</keyword>
<reference evidence="13" key="1">
    <citation type="journal article" date="2019" name="Int. J. Syst. Evol. Microbiol.">
        <title>The Global Catalogue of Microorganisms (GCM) 10K type strain sequencing project: providing services to taxonomists for standard genome sequencing and annotation.</title>
        <authorList>
            <consortium name="The Broad Institute Genomics Platform"/>
            <consortium name="The Broad Institute Genome Sequencing Center for Infectious Disease"/>
            <person name="Wu L."/>
            <person name="Ma J."/>
        </authorList>
    </citation>
    <scope>NUCLEOTIDE SEQUENCE [LARGE SCALE GENOMIC DNA]</scope>
    <source>
        <strain evidence="13">TISTR 1514</strain>
    </source>
</reference>
<comment type="pathway">
    <text evidence="1 9">Porphyrin-containing compound metabolism; protoporphyrin-IX biosynthesis; coproporphyrinogen-III from 5-aminolevulinate: step 3/4.</text>
</comment>
<evidence type="ECO:0000313" key="13">
    <source>
        <dbReference type="Proteomes" id="UP001597492"/>
    </source>
</evidence>
<keyword evidence="4 9" id="KW-0456">Lyase</keyword>
<dbReference type="Gene3D" id="3.40.50.10090">
    <property type="match status" value="2"/>
</dbReference>
<evidence type="ECO:0000256" key="4">
    <source>
        <dbReference type="ARBA" id="ARBA00023239"/>
    </source>
</evidence>
<dbReference type="EMBL" id="JBHUNE010000003">
    <property type="protein sequence ID" value="MFD2757672.1"/>
    <property type="molecule type" value="Genomic_DNA"/>
</dbReference>
<feature type="region of interest" description="Disordered" evidence="10">
    <location>
        <begin position="279"/>
        <end position="311"/>
    </location>
</feature>
<evidence type="ECO:0000256" key="9">
    <source>
        <dbReference type="RuleBase" id="RU366031"/>
    </source>
</evidence>
<dbReference type="SUPFAM" id="SSF69618">
    <property type="entry name" value="HemD-like"/>
    <property type="match status" value="1"/>
</dbReference>
<comment type="similarity">
    <text evidence="2 9">Belongs to the uroporphyrinogen-III synthase family.</text>
</comment>
<dbReference type="PANTHER" id="PTHR38042:SF1">
    <property type="entry name" value="UROPORPHYRINOGEN-III SYNTHASE, CHLOROPLASTIC"/>
    <property type="match status" value="1"/>
</dbReference>
<evidence type="ECO:0000256" key="5">
    <source>
        <dbReference type="ARBA" id="ARBA00023244"/>
    </source>
</evidence>
<gene>
    <name evidence="12" type="ORF">ACFSW7_04665</name>
</gene>
<feature type="compositionally biased region" description="Acidic residues" evidence="10">
    <location>
        <begin position="279"/>
        <end position="293"/>
    </location>
</feature>
<comment type="caution">
    <text evidence="12">The sequence shown here is derived from an EMBL/GenBank/DDBJ whole genome shotgun (WGS) entry which is preliminary data.</text>
</comment>
<dbReference type="InterPro" id="IPR039793">
    <property type="entry name" value="UROS/Hem4"/>
</dbReference>
<evidence type="ECO:0000259" key="11">
    <source>
        <dbReference type="Pfam" id="PF02602"/>
    </source>
</evidence>
<dbReference type="GO" id="GO:0004852">
    <property type="term" value="F:uroporphyrinogen-III synthase activity"/>
    <property type="evidence" value="ECO:0007669"/>
    <property type="project" value="UniProtKB-EC"/>
</dbReference>
<organism evidence="12 13">
    <name type="scientific">Gulosibacter faecalis</name>
    <dbReference type="NCBI Taxonomy" id="272240"/>
    <lineage>
        <taxon>Bacteria</taxon>
        <taxon>Bacillati</taxon>
        <taxon>Actinomycetota</taxon>
        <taxon>Actinomycetes</taxon>
        <taxon>Micrococcales</taxon>
        <taxon>Microbacteriaceae</taxon>
        <taxon>Gulosibacter</taxon>
    </lineage>
</organism>
<evidence type="ECO:0000256" key="8">
    <source>
        <dbReference type="ARBA" id="ARBA00048617"/>
    </source>
</evidence>
<evidence type="ECO:0000256" key="1">
    <source>
        <dbReference type="ARBA" id="ARBA00004772"/>
    </source>
</evidence>
<evidence type="ECO:0000313" key="12">
    <source>
        <dbReference type="EMBL" id="MFD2757672.1"/>
    </source>
</evidence>
<evidence type="ECO:0000256" key="7">
    <source>
        <dbReference type="ARBA" id="ARBA00040167"/>
    </source>
</evidence>
<sequence>MTNRGTLGPLRGWKILVPRGGTFGHDVAEAVRARGAFPITAPLINFASPAPDDSPRLMDALVRLERGEYDWLVVTSATAVDVMHSLQARVPESTRIAAAGETTATALSAGGFRVDFVPTHDNSAKGLLVEWRESGRRMPKINVLWLHSEHSKPSFANGLKRRGHNVDSVIAYRSVGVPAAESIQYDIRNGRIRGVLITSGSVAEQVRKQFSPIPDELLLAAIGPRTAKDARALGLRIDVIARQRSVASLLDGMEWYVCGEPLAETSALDLRELMRLEREELEGEVPPEDVPAVDEERPETGIIKLPPNADR</sequence>
<dbReference type="Pfam" id="PF02602">
    <property type="entry name" value="HEM4"/>
    <property type="match status" value="1"/>
</dbReference>
<dbReference type="CDD" id="cd06578">
    <property type="entry name" value="HemD"/>
    <property type="match status" value="1"/>
</dbReference>
<dbReference type="InterPro" id="IPR003754">
    <property type="entry name" value="4pyrrol_synth_uPrphyn_synth"/>
</dbReference>
<comment type="catalytic activity">
    <reaction evidence="8 9">
        <text>hydroxymethylbilane = uroporphyrinogen III + H2O</text>
        <dbReference type="Rhea" id="RHEA:18965"/>
        <dbReference type="ChEBI" id="CHEBI:15377"/>
        <dbReference type="ChEBI" id="CHEBI:57308"/>
        <dbReference type="ChEBI" id="CHEBI:57845"/>
        <dbReference type="EC" id="4.2.1.75"/>
    </reaction>
</comment>
<evidence type="ECO:0000256" key="6">
    <source>
        <dbReference type="ARBA" id="ARBA00037589"/>
    </source>
</evidence>
<protein>
    <recommendedName>
        <fullName evidence="7 9">Uroporphyrinogen-III synthase</fullName>
        <ecNumber evidence="3 9">4.2.1.75</ecNumber>
    </recommendedName>
</protein>
<keyword evidence="13" id="KW-1185">Reference proteome</keyword>
<proteinExistence type="inferred from homology"/>
<feature type="domain" description="Tetrapyrrole biosynthesis uroporphyrinogen III synthase" evidence="11">
    <location>
        <begin position="27"/>
        <end position="250"/>
    </location>
</feature>
<dbReference type="EC" id="4.2.1.75" evidence="3 9"/>
<dbReference type="RefSeq" id="WP_019618335.1">
    <property type="nucleotide sequence ID" value="NZ_JBHUNE010000003.1"/>
</dbReference>
<accession>A0ABW5UZ37</accession>
<comment type="function">
    <text evidence="6 9">Catalyzes cyclization of the linear tetrapyrrole, hydroxymethylbilane, to the macrocyclic uroporphyrinogen III.</text>
</comment>
<evidence type="ECO:0000256" key="2">
    <source>
        <dbReference type="ARBA" id="ARBA00008133"/>
    </source>
</evidence>